<dbReference type="RefSeq" id="WP_147934044.1">
    <property type="nucleotide sequence ID" value="NZ_VPFD01000005.1"/>
</dbReference>
<name>A0A5C7FW32_9BURK</name>
<sequence length="47" mass="5269">MNILHIDCSPRTESHSHALSGAMVQELLARHPHASVLRRDLRLARTA</sequence>
<dbReference type="Pfam" id="PF02525">
    <property type="entry name" value="Flavodoxin_2"/>
    <property type="match status" value="1"/>
</dbReference>
<dbReference type="SUPFAM" id="SSF52218">
    <property type="entry name" value="Flavoproteins"/>
    <property type="match status" value="1"/>
</dbReference>
<evidence type="ECO:0000313" key="2">
    <source>
        <dbReference type="EMBL" id="TXG00782.1"/>
    </source>
</evidence>
<keyword evidence="3" id="KW-1185">Reference proteome</keyword>
<dbReference type="EMBL" id="VPFD01000005">
    <property type="protein sequence ID" value="TXG00782.1"/>
    <property type="molecule type" value="Genomic_DNA"/>
</dbReference>
<dbReference type="Proteomes" id="UP000321413">
    <property type="component" value="Unassembled WGS sequence"/>
</dbReference>
<dbReference type="InterPro" id="IPR003680">
    <property type="entry name" value="Flavodoxin_fold"/>
</dbReference>
<protein>
    <submittedName>
        <fullName evidence="2">NAD(P)H-dependent oxidoreductase</fullName>
    </submittedName>
</protein>
<dbReference type="AlphaFoldDB" id="A0A5C7FW32"/>
<feature type="domain" description="Flavodoxin-like fold" evidence="1">
    <location>
        <begin position="1"/>
        <end position="42"/>
    </location>
</feature>
<evidence type="ECO:0000313" key="3">
    <source>
        <dbReference type="Proteomes" id="UP000321413"/>
    </source>
</evidence>
<dbReference type="Gene3D" id="3.40.50.360">
    <property type="match status" value="1"/>
</dbReference>
<dbReference type="InterPro" id="IPR029039">
    <property type="entry name" value="Flavoprotein-like_sf"/>
</dbReference>
<gene>
    <name evidence="2" type="ORF">FVD38_06360</name>
</gene>
<reference evidence="2 3" key="1">
    <citation type="submission" date="2019-08" db="EMBL/GenBank/DDBJ databases">
        <title>Massilia golmudensis sp. nov., isolated from sand in the Qinghai-Tibetan Plateau.</title>
        <authorList>
            <person name="Zhang B."/>
        </authorList>
    </citation>
    <scope>NUCLEOTIDE SEQUENCE [LARGE SCALE GENOMIC DNA]</scope>
    <source>
        <strain evidence="2 3">GEM5</strain>
    </source>
</reference>
<accession>A0A5C7FW32</accession>
<proteinExistence type="predicted"/>
<comment type="caution">
    <text evidence="2">The sequence shown here is derived from an EMBL/GenBank/DDBJ whole genome shotgun (WGS) entry which is preliminary data.</text>
</comment>
<organism evidence="2 3">
    <name type="scientific">Massilia arenae</name>
    <dbReference type="NCBI Taxonomy" id="2603288"/>
    <lineage>
        <taxon>Bacteria</taxon>
        <taxon>Pseudomonadati</taxon>
        <taxon>Pseudomonadota</taxon>
        <taxon>Betaproteobacteria</taxon>
        <taxon>Burkholderiales</taxon>
        <taxon>Oxalobacteraceae</taxon>
        <taxon>Telluria group</taxon>
        <taxon>Massilia</taxon>
    </lineage>
</organism>
<evidence type="ECO:0000259" key="1">
    <source>
        <dbReference type="Pfam" id="PF02525"/>
    </source>
</evidence>